<comment type="caution">
    <text evidence="3">The sequence shown here is derived from an EMBL/GenBank/DDBJ whole genome shotgun (WGS) entry which is preliminary data.</text>
</comment>
<feature type="domain" description="FHA" evidence="2">
    <location>
        <begin position="263"/>
        <end position="320"/>
    </location>
</feature>
<dbReference type="InterPro" id="IPR000253">
    <property type="entry name" value="FHA_dom"/>
</dbReference>
<evidence type="ECO:0000259" key="2">
    <source>
        <dbReference type="PROSITE" id="PS50006"/>
    </source>
</evidence>
<reference evidence="3 4" key="1">
    <citation type="submission" date="2016-02" db="EMBL/GenBank/DDBJ databases">
        <title>Genome analysis of coral dinoflagellate symbionts highlights evolutionary adaptations to a symbiotic lifestyle.</title>
        <authorList>
            <person name="Aranda M."/>
            <person name="Li Y."/>
            <person name="Liew Y.J."/>
            <person name="Baumgarten S."/>
            <person name="Simakov O."/>
            <person name="Wilson M."/>
            <person name="Piel J."/>
            <person name="Ashoor H."/>
            <person name="Bougouffa S."/>
            <person name="Bajic V.B."/>
            <person name="Ryu T."/>
            <person name="Ravasi T."/>
            <person name="Bayer T."/>
            <person name="Micklem G."/>
            <person name="Kim H."/>
            <person name="Bhak J."/>
            <person name="Lajeunesse T.C."/>
            <person name="Voolstra C.R."/>
        </authorList>
    </citation>
    <scope>NUCLEOTIDE SEQUENCE [LARGE SCALE GENOMIC DNA]</scope>
    <source>
        <strain evidence="3 4">CCMP2467</strain>
    </source>
</reference>
<name>A0A1Q9E1H4_SYMMI</name>
<dbReference type="OrthoDB" id="10370764at2759"/>
<dbReference type="Proteomes" id="UP000186817">
    <property type="component" value="Unassembled WGS sequence"/>
</dbReference>
<dbReference type="AlphaFoldDB" id="A0A1Q9E1H4"/>
<feature type="compositionally biased region" description="Polar residues" evidence="1">
    <location>
        <begin position="53"/>
        <end position="67"/>
    </location>
</feature>
<feature type="compositionally biased region" description="Low complexity" evidence="1">
    <location>
        <begin position="69"/>
        <end position="81"/>
    </location>
</feature>
<organism evidence="3 4">
    <name type="scientific">Symbiodinium microadriaticum</name>
    <name type="common">Dinoflagellate</name>
    <name type="synonym">Zooxanthella microadriatica</name>
    <dbReference type="NCBI Taxonomy" id="2951"/>
    <lineage>
        <taxon>Eukaryota</taxon>
        <taxon>Sar</taxon>
        <taxon>Alveolata</taxon>
        <taxon>Dinophyceae</taxon>
        <taxon>Suessiales</taxon>
        <taxon>Symbiodiniaceae</taxon>
        <taxon>Symbiodinium</taxon>
    </lineage>
</organism>
<dbReference type="PROSITE" id="PS50006">
    <property type="entry name" value="FHA_DOMAIN"/>
    <property type="match status" value="1"/>
</dbReference>
<keyword evidence="4" id="KW-1185">Reference proteome</keyword>
<dbReference type="InterPro" id="IPR008984">
    <property type="entry name" value="SMAD_FHA_dom_sf"/>
</dbReference>
<evidence type="ECO:0000313" key="4">
    <source>
        <dbReference type="Proteomes" id="UP000186817"/>
    </source>
</evidence>
<dbReference type="Gene3D" id="2.60.200.20">
    <property type="match status" value="1"/>
</dbReference>
<feature type="region of interest" description="Disordered" evidence="1">
    <location>
        <begin position="36"/>
        <end position="93"/>
    </location>
</feature>
<protein>
    <recommendedName>
        <fullName evidence="2">FHA domain-containing protein</fullName>
    </recommendedName>
</protein>
<evidence type="ECO:0000256" key="1">
    <source>
        <dbReference type="SAM" id="MobiDB-lite"/>
    </source>
</evidence>
<dbReference type="SUPFAM" id="SSF49879">
    <property type="entry name" value="SMAD/FHA domain"/>
    <property type="match status" value="1"/>
</dbReference>
<gene>
    <name evidence="3" type="ORF">AK812_SmicGene15969</name>
</gene>
<evidence type="ECO:0000313" key="3">
    <source>
        <dbReference type="EMBL" id="OLQ01286.1"/>
    </source>
</evidence>
<accession>A0A1Q9E1H4</accession>
<proteinExistence type="predicted"/>
<feature type="region of interest" description="Disordered" evidence="1">
    <location>
        <begin position="106"/>
        <end position="200"/>
    </location>
</feature>
<sequence length="344" mass="34994">MNATSETVDCEVAEEKKRPKFTDVGKRLRELCQEHCGGKRPAAGGYSAAATRPQINPGSTGATTPQVVNGPGAPGATAPQMGPGPGGPGGMATNPQMGLGGAVPPMSAAATKPQMGLGPGPGAGSLATNPQMGLAAGAGNATKPQLGPGPPSGGDVATKPQLGLGPCAGGEIATRPQMSLGAAGGGGSTPTQPQMGQAPSAAASSFFEVLGRLFDTGVASDEDSKEVRDSEVLLECMYSACVDLSQLPLKQKCLALRSGDGPWAIGRQQQPNFFAQLIPDESTRTLISRSHVVISLDSEGRALRLKKLSPNTVKVNGQNVPKEEEVSLPPHATMEFCGLIRREA</sequence>
<dbReference type="EMBL" id="LSRX01000298">
    <property type="protein sequence ID" value="OLQ01286.1"/>
    <property type="molecule type" value="Genomic_DNA"/>
</dbReference>